<reference evidence="1 2" key="2">
    <citation type="journal article" date="2014" name="Emerg. Microbes Infect.">
        <title>Potential impact on kidney infection: a whole-genome analysis of Leptospira santarosai serovar Shermani.</title>
        <authorList>
            <person name="Chou L.F."/>
            <person name="Chen T.W."/>
            <person name="Ko Y.C."/>
            <person name="Pan M.J."/>
            <person name="Tian Y.C."/>
            <person name="Chiu C.H."/>
            <person name="Tang P."/>
            <person name="Hung C.C."/>
            <person name="Yang C.W."/>
        </authorList>
    </citation>
    <scope>NUCLEOTIDE SEQUENCE</scope>
    <source>
        <strain evidence="1 2">LT 821</strain>
    </source>
</reference>
<dbReference type="EMBL" id="CP006694">
    <property type="protein sequence ID" value="EKT85270.1"/>
    <property type="molecule type" value="Genomic_DNA"/>
</dbReference>
<evidence type="ECO:0000313" key="1">
    <source>
        <dbReference type="EMBL" id="EKT85270.1"/>
    </source>
</evidence>
<sequence length="30" mass="3417">MVYTLYLFSAGLGFIHMQIGATTQIRKNKN</sequence>
<protein>
    <submittedName>
        <fullName evidence="1">Uncharacterized protein</fullName>
    </submittedName>
</protein>
<dbReference type="AlphaFoldDB" id="K8Y640"/>
<accession>K8Y640</accession>
<dbReference type="KEGG" id="lst:LSS_18314"/>
<reference evidence="1 2" key="1">
    <citation type="journal article" date="2012" name="Gene">
        <title>Sequence of Leptospira santarosai serovar Shermani genome and prediction of virulence-associated genes.</title>
        <authorList>
            <person name="Chou L.F."/>
            <person name="Chen Y.T."/>
            <person name="Lu C.W."/>
            <person name="Ko Y.C."/>
            <person name="Tang C.Y."/>
            <person name="Pan M.J."/>
            <person name="Tian Y.C."/>
            <person name="Chiu C.H."/>
            <person name="Hung C.C."/>
            <person name="Yang C.W."/>
        </authorList>
    </citation>
    <scope>NUCLEOTIDE SEQUENCE [LARGE SCALE GENOMIC DNA]</scope>
    <source>
        <strain evidence="1">LT 821</strain>
    </source>
</reference>
<name>K8Y640_9LEPT</name>
<evidence type="ECO:0000313" key="2">
    <source>
        <dbReference type="Proteomes" id="UP000035800"/>
    </source>
</evidence>
<organism evidence="1 2">
    <name type="scientific">Leptospira santarosai serovar Shermani str. LT 821</name>
    <dbReference type="NCBI Taxonomy" id="758847"/>
    <lineage>
        <taxon>Bacteria</taxon>
        <taxon>Pseudomonadati</taxon>
        <taxon>Spirochaetota</taxon>
        <taxon>Spirochaetia</taxon>
        <taxon>Leptospirales</taxon>
        <taxon>Leptospiraceae</taxon>
        <taxon>Leptospira</taxon>
    </lineage>
</organism>
<proteinExistence type="predicted"/>
<dbReference type="Proteomes" id="UP000035800">
    <property type="component" value="Chromosome I"/>
</dbReference>
<gene>
    <name evidence="1" type="ORF">LSS_18314</name>
</gene>
<dbReference type="STRING" id="758847.LSS_18314"/>